<dbReference type="SUPFAM" id="SSF53756">
    <property type="entry name" value="UDP-Glycosyltransferase/glycogen phosphorylase"/>
    <property type="match status" value="1"/>
</dbReference>
<dbReference type="Pfam" id="PF00534">
    <property type="entry name" value="Glycos_transf_1"/>
    <property type="match status" value="1"/>
</dbReference>
<accession>A0A369QKL2</accession>
<feature type="domain" description="Glycosyl transferase family 1" evidence="2">
    <location>
        <begin position="194"/>
        <end position="354"/>
    </location>
</feature>
<dbReference type="Proteomes" id="UP000253919">
    <property type="component" value="Unassembled WGS sequence"/>
</dbReference>
<evidence type="ECO:0000256" key="1">
    <source>
        <dbReference type="SAM" id="Phobius"/>
    </source>
</evidence>
<dbReference type="PANTHER" id="PTHR12526">
    <property type="entry name" value="GLYCOSYLTRANSFERASE"/>
    <property type="match status" value="1"/>
</dbReference>
<dbReference type="InterPro" id="IPR028098">
    <property type="entry name" value="Glyco_trans_4-like_N"/>
</dbReference>
<protein>
    <submittedName>
        <fullName evidence="4">Uncharacterized protein</fullName>
    </submittedName>
</protein>
<feature type="transmembrane region" description="Helical" evidence="1">
    <location>
        <begin position="99"/>
        <end position="120"/>
    </location>
</feature>
<gene>
    <name evidence="4" type="ORF">AHMF7616_01992</name>
</gene>
<evidence type="ECO:0000259" key="3">
    <source>
        <dbReference type="Pfam" id="PF13439"/>
    </source>
</evidence>
<dbReference type="EMBL" id="QASA01000001">
    <property type="protein sequence ID" value="RDC63389.1"/>
    <property type="molecule type" value="Genomic_DNA"/>
</dbReference>
<keyword evidence="1" id="KW-0812">Transmembrane</keyword>
<keyword evidence="5" id="KW-1185">Reference proteome</keyword>
<proteinExistence type="predicted"/>
<feature type="domain" description="Glycosyltransferase subfamily 4-like N-terminal" evidence="3">
    <location>
        <begin position="21"/>
        <end position="172"/>
    </location>
</feature>
<keyword evidence="1" id="KW-1133">Transmembrane helix</keyword>
<evidence type="ECO:0000313" key="4">
    <source>
        <dbReference type="EMBL" id="RDC63389.1"/>
    </source>
</evidence>
<dbReference type="AlphaFoldDB" id="A0A369QKL2"/>
<evidence type="ECO:0000259" key="2">
    <source>
        <dbReference type="Pfam" id="PF00534"/>
    </source>
</evidence>
<evidence type="ECO:0000313" key="5">
    <source>
        <dbReference type="Proteomes" id="UP000253919"/>
    </source>
</evidence>
<sequence length="384" mass="44251">MAYYPRMSKIILIGPAYPLRGGLATYNERLAQAFQENGDEVEIITFRLQYPHFLFPGQTQYSTEPAPAGLNIKTLINSVNPISWFRTGNYLRRQKPDILIFRFWLPFMGPAFGTIARLVARNKYTKIVAITDNVIPHEKRPGDLPLTRYFLAACQGFVTMSEEVLQQLQQLQPKKLKKYHPHPLYDNFGEPVPKEEAKKFLKLNSQFHYILFFGFIRAYKGLDILLKSFADQRLVELKNLKLIIAGEFYESPEPYEQLIAQYQLEPRMVRATHFIPNSQVKYYFCASDLVVQPYKHATQSGVSQIAYHFNKPMVVTNVGGLAELIPDGKAGYVVPVTPEAITEAIQDFYQNQREAYMTKEVENLKKQFSWSSMVQTLKQLADQL</sequence>
<dbReference type="GO" id="GO:0016757">
    <property type="term" value="F:glycosyltransferase activity"/>
    <property type="evidence" value="ECO:0007669"/>
    <property type="project" value="InterPro"/>
</dbReference>
<dbReference type="InterPro" id="IPR001296">
    <property type="entry name" value="Glyco_trans_1"/>
</dbReference>
<name>A0A369QKL2_9BACT</name>
<reference evidence="4 5" key="1">
    <citation type="submission" date="2018-04" db="EMBL/GenBank/DDBJ databases">
        <title>Adhaeribacter sp. HMF7616 genome sequencing and assembly.</title>
        <authorList>
            <person name="Kang H."/>
            <person name="Kang J."/>
            <person name="Cha I."/>
            <person name="Kim H."/>
            <person name="Joh K."/>
        </authorList>
    </citation>
    <scope>NUCLEOTIDE SEQUENCE [LARGE SCALE GENOMIC DNA]</scope>
    <source>
        <strain evidence="4 5">HMF7616</strain>
    </source>
</reference>
<dbReference type="Gene3D" id="3.40.50.2000">
    <property type="entry name" value="Glycogen Phosphorylase B"/>
    <property type="match status" value="2"/>
</dbReference>
<organism evidence="4 5">
    <name type="scientific">Adhaeribacter pallidiroseus</name>
    <dbReference type="NCBI Taxonomy" id="2072847"/>
    <lineage>
        <taxon>Bacteria</taxon>
        <taxon>Pseudomonadati</taxon>
        <taxon>Bacteroidota</taxon>
        <taxon>Cytophagia</taxon>
        <taxon>Cytophagales</taxon>
        <taxon>Hymenobacteraceae</taxon>
        <taxon>Adhaeribacter</taxon>
    </lineage>
</organism>
<comment type="caution">
    <text evidence="4">The sequence shown here is derived from an EMBL/GenBank/DDBJ whole genome shotgun (WGS) entry which is preliminary data.</text>
</comment>
<dbReference type="Pfam" id="PF13439">
    <property type="entry name" value="Glyco_transf_4"/>
    <property type="match status" value="1"/>
</dbReference>
<keyword evidence="1" id="KW-0472">Membrane</keyword>